<dbReference type="Pfam" id="PF00155">
    <property type="entry name" value="Aminotran_1_2"/>
    <property type="match status" value="1"/>
</dbReference>
<dbReference type="InterPro" id="IPR015424">
    <property type="entry name" value="PyrdxlP-dep_Trfase"/>
</dbReference>
<dbReference type="PANTHER" id="PTHR42885">
    <property type="entry name" value="HISTIDINOL-PHOSPHATE AMINOTRANSFERASE-RELATED"/>
    <property type="match status" value="1"/>
</dbReference>
<dbReference type="GO" id="GO:0030170">
    <property type="term" value="F:pyridoxal phosphate binding"/>
    <property type="evidence" value="ECO:0007669"/>
    <property type="project" value="InterPro"/>
</dbReference>
<protein>
    <recommendedName>
        <fullName evidence="3">Aminotransferase</fullName>
        <ecNumber evidence="3">2.6.1.-</ecNumber>
    </recommendedName>
</protein>
<dbReference type="EC" id="2.6.1.-" evidence="3"/>
<dbReference type="PATRIC" id="fig|49338.4.peg.4726"/>
<dbReference type="InterPro" id="IPR004838">
    <property type="entry name" value="NHTrfase_class1_PyrdxlP-BS"/>
</dbReference>
<dbReference type="Gene3D" id="3.40.640.10">
    <property type="entry name" value="Type I PLP-dependent aspartate aminotransferase-like (Major domain)"/>
    <property type="match status" value="1"/>
</dbReference>
<dbReference type="GO" id="GO:0008483">
    <property type="term" value="F:transaminase activity"/>
    <property type="evidence" value="ECO:0007669"/>
    <property type="project" value="UniProtKB-KW"/>
</dbReference>
<comment type="similarity">
    <text evidence="3">Belongs to the class-I pyridoxal-phosphate-dependent aminotransferase family.</text>
</comment>
<reference evidence="5" key="1">
    <citation type="submission" date="2014-07" db="EMBL/GenBank/DDBJ databases">
        <authorList>
            <person name="Hornung V.Bastian."/>
        </authorList>
    </citation>
    <scope>NUCLEOTIDE SEQUENCE</scope>
    <source>
        <strain evidence="5">PCE-S</strain>
    </source>
</reference>
<dbReference type="InterPro" id="IPR015422">
    <property type="entry name" value="PyrdxlP-dep_Trfase_small"/>
</dbReference>
<evidence type="ECO:0000313" key="5">
    <source>
        <dbReference type="EMBL" id="CDX04276.1"/>
    </source>
</evidence>
<dbReference type="PROSITE" id="PS00105">
    <property type="entry name" value="AA_TRANSFER_CLASS_1"/>
    <property type="match status" value="1"/>
</dbReference>
<name>A0A098B8S8_DESHA</name>
<proteinExistence type="inferred from homology"/>
<evidence type="ECO:0000256" key="3">
    <source>
        <dbReference type="RuleBase" id="RU000481"/>
    </source>
</evidence>
<dbReference type="PANTHER" id="PTHR42885:SF1">
    <property type="entry name" value="THREONINE-PHOSPHATE DECARBOXYLASE"/>
    <property type="match status" value="1"/>
</dbReference>
<dbReference type="AlphaFoldDB" id="A0A098B8S8"/>
<dbReference type="RefSeq" id="WP_144676629.1">
    <property type="nucleotide sequence ID" value="NZ_LK996017.1"/>
</dbReference>
<dbReference type="CDD" id="cd00609">
    <property type="entry name" value="AAT_like"/>
    <property type="match status" value="1"/>
</dbReference>
<dbReference type="InterPro" id="IPR004839">
    <property type="entry name" value="Aminotransferase_I/II_large"/>
</dbReference>
<feature type="domain" description="Aminotransferase class I/classII large" evidence="4">
    <location>
        <begin position="17"/>
        <end position="368"/>
    </location>
</feature>
<keyword evidence="3" id="KW-0032">Aminotransferase</keyword>
<dbReference type="InterPro" id="IPR015421">
    <property type="entry name" value="PyrdxlP-dep_Trfase_major"/>
</dbReference>
<evidence type="ECO:0000256" key="1">
    <source>
        <dbReference type="ARBA" id="ARBA00001933"/>
    </source>
</evidence>
<accession>A0A098B8S8</accession>
<comment type="cofactor">
    <cofactor evidence="1 3">
        <name>pyridoxal 5'-phosphate</name>
        <dbReference type="ChEBI" id="CHEBI:597326"/>
    </cofactor>
</comment>
<gene>
    <name evidence="5" type="ORF">DPCES_4390</name>
</gene>
<organism evidence="5">
    <name type="scientific">Desulfitobacterium hafniense</name>
    <name type="common">Desulfitobacterium frappieri</name>
    <dbReference type="NCBI Taxonomy" id="49338"/>
    <lineage>
        <taxon>Bacteria</taxon>
        <taxon>Bacillati</taxon>
        <taxon>Bacillota</taxon>
        <taxon>Clostridia</taxon>
        <taxon>Eubacteriales</taxon>
        <taxon>Desulfitobacteriaceae</taxon>
        <taxon>Desulfitobacterium</taxon>
    </lineage>
</organism>
<evidence type="ECO:0000259" key="4">
    <source>
        <dbReference type="Pfam" id="PF00155"/>
    </source>
</evidence>
<dbReference type="SUPFAM" id="SSF53383">
    <property type="entry name" value="PLP-dependent transferases"/>
    <property type="match status" value="1"/>
</dbReference>
<sequence length="378" mass="42295">MHGGNLLDASAQYGRQNFIDLSANINPFGPPQGVWEALQKGVANIIHYPDPNYRRLRGKMAEYYALNAEEILLGNGAGELIFLILHGLRPRKVLIPQPAFSEYERAALACGAEVNKLILGVKGWGELSFQNEESHREWEQALAENELVFINSPHNPTGSALSKQQFEVILNLALKHQTWVVLDESFVDFLEDESRWSGKGYLRRYPNLLVLYSLTKFYAIPGLRLGAVFGAAKLLGRLQDQRDPWAVNSLAEEAGLAALADAEYGKRVRQLLQESKESFYRSFAEGHRGKKYSGLRLYSSKVNFALIQVLEAEDSNADRDDAGKRKKTLIQELGKQGILVRDCGNFAGLEGNYIRVAIKDQESMNSLLAGFMMLDNLC</sequence>
<dbReference type="EMBL" id="LK996017">
    <property type="protein sequence ID" value="CDX04276.1"/>
    <property type="molecule type" value="Genomic_DNA"/>
</dbReference>
<keyword evidence="2" id="KW-0663">Pyridoxal phosphate</keyword>
<evidence type="ECO:0000256" key="2">
    <source>
        <dbReference type="ARBA" id="ARBA00022898"/>
    </source>
</evidence>
<keyword evidence="3" id="KW-0808">Transferase</keyword>
<dbReference type="Gene3D" id="3.90.1150.10">
    <property type="entry name" value="Aspartate Aminotransferase, domain 1"/>
    <property type="match status" value="1"/>
</dbReference>